<sequence>MKPSDFFRQVTDPNIRQALLNFDDYRLAVNAIMTIDATYGVLFDYLQLAEHPFLKQITARNSKRSIDDSDFKEHFAQQDQQFAVLRDAAYATKHGRLTGSKARLVIEATDVAKGDVGCGDMICGHDAIGGHAIFIQTGDRNLVRAEFLIEDVSKSTQVLLQQLGA</sequence>
<evidence type="ECO:0000313" key="2">
    <source>
        <dbReference type="Proteomes" id="UP000093451"/>
    </source>
</evidence>
<accession>A0AB36EIV1</accession>
<reference evidence="1 2" key="1">
    <citation type="journal article" date="2016" name="PeerJ">
        <title>Gall-ID: tools for genotyping gall-causing phytopathogenic bacteria.</title>
        <authorList>
            <person name="Davis E.W.II."/>
            <person name="Weisberg A.J."/>
            <person name="Tabima J.F."/>
            <person name="Grunwald N.J."/>
            <person name="Chang J.H."/>
        </authorList>
    </citation>
    <scope>NUCLEOTIDE SEQUENCE [LARGE SCALE GENOMIC DNA]</scope>
    <source>
        <strain evidence="1 2">N2/73</strain>
    </source>
</reference>
<organism evidence="1 2">
    <name type="scientific">Agrobacterium tumefaciens</name>
    <dbReference type="NCBI Taxonomy" id="358"/>
    <lineage>
        <taxon>Bacteria</taxon>
        <taxon>Pseudomonadati</taxon>
        <taxon>Pseudomonadota</taxon>
        <taxon>Alphaproteobacteria</taxon>
        <taxon>Hyphomicrobiales</taxon>
        <taxon>Rhizobiaceae</taxon>
        <taxon>Rhizobium/Agrobacterium group</taxon>
        <taxon>Agrobacterium</taxon>
        <taxon>Agrobacterium tumefaciens complex</taxon>
    </lineage>
</organism>
<name>A0AB36EIV1_AGRTU</name>
<gene>
    <name evidence="1" type="ORF">A6U91_18655</name>
</gene>
<comment type="caution">
    <text evidence="1">The sequence shown here is derived from an EMBL/GenBank/DDBJ whole genome shotgun (WGS) entry which is preliminary data.</text>
</comment>
<dbReference type="Proteomes" id="UP000093451">
    <property type="component" value="Unassembled WGS sequence"/>
</dbReference>
<dbReference type="RefSeq" id="WP_065688820.1">
    <property type="nucleotide sequence ID" value="NZ_LXKT01000027.1"/>
</dbReference>
<protein>
    <submittedName>
        <fullName evidence="1">Uncharacterized protein</fullName>
    </submittedName>
</protein>
<dbReference type="AlphaFoldDB" id="A0AB36EIV1"/>
<dbReference type="EMBL" id="LXKT01000027">
    <property type="protein sequence ID" value="OCJ33453.1"/>
    <property type="molecule type" value="Genomic_DNA"/>
</dbReference>
<evidence type="ECO:0000313" key="1">
    <source>
        <dbReference type="EMBL" id="OCJ33453.1"/>
    </source>
</evidence>
<proteinExistence type="predicted"/>